<feature type="compositionally biased region" description="Polar residues" evidence="1">
    <location>
        <begin position="189"/>
        <end position="207"/>
    </location>
</feature>
<evidence type="ECO:0000313" key="3">
    <source>
        <dbReference type="Proteomes" id="UP000663853"/>
    </source>
</evidence>
<dbReference type="EMBL" id="CAJMXA010004124">
    <property type="protein sequence ID" value="CAE6535151.1"/>
    <property type="molecule type" value="Genomic_DNA"/>
</dbReference>
<comment type="caution">
    <text evidence="2">The sequence shown here is derived from an EMBL/GenBank/DDBJ whole genome shotgun (WGS) entry which is preliminary data.</text>
</comment>
<feature type="compositionally biased region" description="Basic and acidic residues" evidence="1">
    <location>
        <begin position="466"/>
        <end position="482"/>
    </location>
</feature>
<feature type="compositionally biased region" description="Polar residues" evidence="1">
    <location>
        <begin position="322"/>
        <end position="341"/>
    </location>
</feature>
<feature type="compositionally biased region" description="Low complexity" evidence="1">
    <location>
        <begin position="342"/>
        <end position="363"/>
    </location>
</feature>
<protein>
    <submittedName>
        <fullName evidence="2">Uncharacterized protein</fullName>
    </submittedName>
</protein>
<feature type="compositionally biased region" description="Polar residues" evidence="1">
    <location>
        <begin position="161"/>
        <end position="174"/>
    </location>
</feature>
<evidence type="ECO:0000256" key="1">
    <source>
        <dbReference type="SAM" id="MobiDB-lite"/>
    </source>
</evidence>
<dbReference type="AlphaFoldDB" id="A0A8H3DPQ4"/>
<gene>
    <name evidence="2" type="ORF">RDB_LOCUS176909</name>
</gene>
<feature type="compositionally biased region" description="Polar residues" evidence="1">
    <location>
        <begin position="410"/>
        <end position="445"/>
    </location>
</feature>
<sequence>MPAMLPTEKAAQIKKLREEQAKIERMINAIGSDSANPDAVDSSSDPTVSNHTLPILGLQDFKKPASLRGTSLQTLCGLNDTRWHILKNELREVATKEHMVKLRPELKNLSDPDWFIRQTLRSMLKSSSESYRKFLRNENLVEVEDKVPAVEETGTRKSKGQGASSPPVTANGSLNPKAEDDRGKGKIPLTTTHNPTQSLPLSQQSKTRPPAEELHTEITWSSPVKSPFAMDQDSPDSDSEVKPRQPSKGLKARQEVPVNQDGGLPPVPVGELPALGPKAMRRPKVKPAPLVIYEDTDSDDTEFFKAPSKPPMSVVLTRQAQNVSVTDTQPTNNSNPESQDQPEVAAATTTTGVVVTDPTPVVGGKRKAIARNDTTSESPAPKKVKPTPAFPKTPARVTLIKNFETPVPASPQSGFSRITRANKNGLPSTSNVPVSTSAAEPANTSKSDKRKLAAQKAAATRAANKKAREEAAKAKAQSDPKERAKRKNKAD</sequence>
<name>A0A8H3DPQ4_9AGAM</name>
<dbReference type="Proteomes" id="UP000663853">
    <property type="component" value="Unassembled WGS sequence"/>
</dbReference>
<evidence type="ECO:0000313" key="2">
    <source>
        <dbReference type="EMBL" id="CAE6535151.1"/>
    </source>
</evidence>
<proteinExistence type="predicted"/>
<reference evidence="2" key="1">
    <citation type="submission" date="2021-01" db="EMBL/GenBank/DDBJ databases">
        <authorList>
            <person name="Kaushik A."/>
        </authorList>
    </citation>
    <scope>NUCLEOTIDE SEQUENCE</scope>
    <source>
        <strain evidence="2">AG6-10EEA</strain>
    </source>
</reference>
<feature type="compositionally biased region" description="Basic and acidic residues" evidence="1">
    <location>
        <begin position="146"/>
        <end position="155"/>
    </location>
</feature>
<feature type="region of interest" description="Disordered" evidence="1">
    <location>
        <begin position="322"/>
        <end position="491"/>
    </location>
</feature>
<feature type="region of interest" description="Disordered" evidence="1">
    <location>
        <begin position="146"/>
        <end position="280"/>
    </location>
</feature>
<accession>A0A8H3DPQ4</accession>
<organism evidence="2 3">
    <name type="scientific">Rhizoctonia solani</name>
    <dbReference type="NCBI Taxonomy" id="456999"/>
    <lineage>
        <taxon>Eukaryota</taxon>
        <taxon>Fungi</taxon>
        <taxon>Dikarya</taxon>
        <taxon>Basidiomycota</taxon>
        <taxon>Agaricomycotina</taxon>
        <taxon>Agaricomycetes</taxon>
        <taxon>Cantharellales</taxon>
        <taxon>Ceratobasidiaceae</taxon>
        <taxon>Rhizoctonia</taxon>
    </lineage>
</organism>